<keyword evidence="1" id="KW-0472">Membrane</keyword>
<evidence type="ECO:0000313" key="2">
    <source>
        <dbReference type="EMBL" id="CAA9548858.1"/>
    </source>
</evidence>
<accession>A0A6J4UHE0</accession>
<protein>
    <submittedName>
        <fullName evidence="2">Uncharacterized protein</fullName>
    </submittedName>
</protein>
<gene>
    <name evidence="2" type="ORF">AVDCRST_MAG59-1566</name>
</gene>
<dbReference type="AlphaFoldDB" id="A0A6J4UHE0"/>
<name>A0A6J4UHE0_9BACT</name>
<reference evidence="2" key="1">
    <citation type="submission" date="2020-02" db="EMBL/GenBank/DDBJ databases">
        <authorList>
            <person name="Meier V. D."/>
        </authorList>
    </citation>
    <scope>NUCLEOTIDE SEQUENCE</scope>
    <source>
        <strain evidence="2">AVDCRST_MAG59</strain>
    </source>
</reference>
<keyword evidence="1" id="KW-1133">Transmembrane helix</keyword>
<organism evidence="2">
    <name type="scientific">uncultured Thermomicrobiales bacterium</name>
    <dbReference type="NCBI Taxonomy" id="1645740"/>
    <lineage>
        <taxon>Bacteria</taxon>
        <taxon>Pseudomonadati</taxon>
        <taxon>Thermomicrobiota</taxon>
        <taxon>Thermomicrobia</taxon>
        <taxon>Thermomicrobiales</taxon>
        <taxon>environmental samples</taxon>
    </lineage>
</organism>
<feature type="transmembrane region" description="Helical" evidence="1">
    <location>
        <begin position="22"/>
        <end position="38"/>
    </location>
</feature>
<sequence length="49" mass="5588">MVETAPSWLTPSPRLLTRWEKAAHYLGFVQLVACLIIHRKVRHACSRSG</sequence>
<proteinExistence type="predicted"/>
<dbReference type="EMBL" id="CADCWF010000096">
    <property type="protein sequence ID" value="CAA9548858.1"/>
    <property type="molecule type" value="Genomic_DNA"/>
</dbReference>
<keyword evidence="1" id="KW-0812">Transmembrane</keyword>
<evidence type="ECO:0000256" key="1">
    <source>
        <dbReference type="SAM" id="Phobius"/>
    </source>
</evidence>